<evidence type="ECO:0000313" key="4">
    <source>
        <dbReference type="Proteomes" id="UP000017831"/>
    </source>
</evidence>
<feature type="domain" description="PoNi N-terminal" evidence="1">
    <location>
        <begin position="22"/>
        <end position="110"/>
    </location>
</feature>
<dbReference type="InterPro" id="IPR015024">
    <property type="entry name" value="PoNi_N"/>
</dbReference>
<dbReference type="InterPro" id="IPR028983">
    <property type="entry name" value="PA2201-like_C"/>
</dbReference>
<feature type="domain" description="PoNi C-terminal" evidence="2">
    <location>
        <begin position="119"/>
        <end position="227"/>
    </location>
</feature>
<evidence type="ECO:0008006" key="5">
    <source>
        <dbReference type="Google" id="ProtNLM"/>
    </source>
</evidence>
<dbReference type="PATRIC" id="fig|1121098.3.peg.3012"/>
<dbReference type="InterPro" id="IPR015025">
    <property type="entry name" value="PoNi_C"/>
</dbReference>
<gene>
    <name evidence="3" type="ORF">HMPREF1534_02970</name>
</gene>
<dbReference type="AlphaFoldDB" id="U6R9Y5"/>
<dbReference type="STRING" id="1121098.HMPREF1534_02970"/>
<keyword evidence="4" id="KW-1185">Reference proteome</keyword>
<organism evidence="3 4">
    <name type="scientific">Phocaeicola massiliensis B84634 = Timone 84634 = DSM 17679 = JCM 13223</name>
    <dbReference type="NCBI Taxonomy" id="1121098"/>
    <lineage>
        <taxon>Bacteria</taxon>
        <taxon>Pseudomonadati</taxon>
        <taxon>Bacteroidota</taxon>
        <taxon>Bacteroidia</taxon>
        <taxon>Bacteroidales</taxon>
        <taxon>Bacteroidaceae</taxon>
        <taxon>Phocaeicola</taxon>
    </lineage>
</organism>
<dbReference type="Pfam" id="PF08929">
    <property type="entry name" value="PoNi_C"/>
    <property type="match status" value="1"/>
</dbReference>
<dbReference type="SUPFAM" id="SSF140731">
    <property type="entry name" value="PA2201 C-terminal domain-like"/>
    <property type="match status" value="1"/>
</dbReference>
<proteinExistence type="predicted"/>
<evidence type="ECO:0000259" key="1">
    <source>
        <dbReference type="Pfam" id="PF08928"/>
    </source>
</evidence>
<reference evidence="3 4" key="1">
    <citation type="submission" date="2013-04" db="EMBL/GenBank/DDBJ databases">
        <title>The Genome Sequence of Bacteroides massiliensis DSM 17679.</title>
        <authorList>
            <consortium name="The Broad Institute Genomics Platform"/>
            <person name="Earl A."/>
            <person name="Ward D."/>
            <person name="Feldgarden M."/>
            <person name="Gevers D."/>
            <person name="Martens E."/>
            <person name="Fenner L."/>
            <person name="Roux V."/>
            <person name="Mallet M.N."/>
            <person name="Raoult D."/>
            <person name="Walker B."/>
            <person name="Young S."/>
            <person name="Zeng Q."/>
            <person name="Gargeya S."/>
            <person name="Fitzgerald M."/>
            <person name="Haas B."/>
            <person name="Abouelleil A."/>
            <person name="Allen A.W."/>
            <person name="Alvarado L."/>
            <person name="Arachchi H.M."/>
            <person name="Berlin A.M."/>
            <person name="Chapman S.B."/>
            <person name="Gainer-Dewar J."/>
            <person name="Goldberg J."/>
            <person name="Griggs A."/>
            <person name="Gujja S."/>
            <person name="Hansen M."/>
            <person name="Howarth C."/>
            <person name="Imamovic A."/>
            <person name="Ireland A."/>
            <person name="Larimer J."/>
            <person name="McCowan C."/>
            <person name="Murphy C."/>
            <person name="Pearson M."/>
            <person name="Poon T.W."/>
            <person name="Priest M."/>
            <person name="Roberts A."/>
            <person name="Saif S."/>
            <person name="Shea T."/>
            <person name="Sisk P."/>
            <person name="Sykes S."/>
            <person name="Wortman J."/>
            <person name="Nusbaum C."/>
            <person name="Birren B."/>
        </authorList>
    </citation>
    <scope>NUCLEOTIDE SEQUENCE [LARGE SCALE GENOMIC DNA]</scope>
    <source>
        <strain evidence="4">B84634 / Timone 84634 / DSM 17679 / JCM 13223</strain>
    </source>
</reference>
<dbReference type="EMBL" id="AQHY01000035">
    <property type="protein sequence ID" value="EOA53330.1"/>
    <property type="molecule type" value="Genomic_DNA"/>
</dbReference>
<dbReference type="eggNOG" id="ENOG5032RP7">
    <property type="taxonomic scope" value="Bacteria"/>
</dbReference>
<name>U6R9Y5_9BACT</name>
<protein>
    <recommendedName>
        <fullName evidence="5">PoNi C-terminal domain-containing protein</fullName>
    </recommendedName>
</protein>
<dbReference type="Gene3D" id="1.10.3920.10">
    <property type="entry name" value="PA2201 C-terminal domain-like"/>
    <property type="match status" value="1"/>
</dbReference>
<dbReference type="Pfam" id="PF08928">
    <property type="entry name" value="PoNi_N"/>
    <property type="match status" value="1"/>
</dbReference>
<sequence length="235" mass="28320">MYMEIRDKLFTEEQYLSQLKLYNEEILYYEQLHRSGKHIGYDSLFNFRLRSLLVQFSVGKNLEDLKGNYMEIIRIMPRFWTEKGFYIEMLWMLSIGIMLEYDDNTMQKLVQLIKDNDVKDYIYDTLIRYRFPDWTQTTGTVLYPLPYQAVIAVTELAKQDKIEAVKRLEKYLKKEWYRGHSDLSWYNDHKYGINHDGYWCFESGALVKVLGLDDSILKGHPYYPYDMVHWADGQK</sequence>
<evidence type="ECO:0000313" key="3">
    <source>
        <dbReference type="EMBL" id="EOA53330.1"/>
    </source>
</evidence>
<comment type="caution">
    <text evidence="3">The sequence shown here is derived from an EMBL/GenBank/DDBJ whole genome shotgun (WGS) entry which is preliminary data.</text>
</comment>
<evidence type="ECO:0000259" key="2">
    <source>
        <dbReference type="Pfam" id="PF08929"/>
    </source>
</evidence>
<accession>U6R9Y5</accession>
<dbReference type="Proteomes" id="UP000017831">
    <property type="component" value="Unassembled WGS sequence"/>
</dbReference>
<dbReference type="HOGENOM" id="CLU_071487_2_0_10"/>